<feature type="chain" id="PRO_5019107872" evidence="1">
    <location>
        <begin position="25"/>
        <end position="114"/>
    </location>
</feature>
<sequence length="114" mass="12506">MPTRWNHSSLTCQNSLLSLPLCSALHCCRKNIGGAPGTTVLLQVLLSVFTRCHLLLCSLSLLPKPLLATASRRCSPPFLTAAASHGPLSLWSVILHFPESMADFWLTFISRHPQ</sequence>
<dbReference type="AlphaFoldDB" id="A0A445DH19"/>
<gene>
    <name evidence="2" type="ORF">Ahy_A04g020068</name>
</gene>
<evidence type="ECO:0000256" key="1">
    <source>
        <dbReference type="SAM" id="SignalP"/>
    </source>
</evidence>
<accession>A0A445DH19</accession>
<feature type="signal peptide" evidence="1">
    <location>
        <begin position="1"/>
        <end position="24"/>
    </location>
</feature>
<evidence type="ECO:0000313" key="3">
    <source>
        <dbReference type="Proteomes" id="UP000289738"/>
    </source>
</evidence>
<dbReference type="EMBL" id="SDMP01000004">
    <property type="protein sequence ID" value="RYR62464.1"/>
    <property type="molecule type" value="Genomic_DNA"/>
</dbReference>
<comment type="caution">
    <text evidence="2">The sequence shown here is derived from an EMBL/GenBank/DDBJ whole genome shotgun (WGS) entry which is preliminary data.</text>
</comment>
<keyword evidence="1" id="KW-0732">Signal</keyword>
<name>A0A445DH19_ARAHY</name>
<proteinExistence type="predicted"/>
<organism evidence="2 3">
    <name type="scientific">Arachis hypogaea</name>
    <name type="common">Peanut</name>
    <dbReference type="NCBI Taxonomy" id="3818"/>
    <lineage>
        <taxon>Eukaryota</taxon>
        <taxon>Viridiplantae</taxon>
        <taxon>Streptophyta</taxon>
        <taxon>Embryophyta</taxon>
        <taxon>Tracheophyta</taxon>
        <taxon>Spermatophyta</taxon>
        <taxon>Magnoliopsida</taxon>
        <taxon>eudicotyledons</taxon>
        <taxon>Gunneridae</taxon>
        <taxon>Pentapetalae</taxon>
        <taxon>rosids</taxon>
        <taxon>fabids</taxon>
        <taxon>Fabales</taxon>
        <taxon>Fabaceae</taxon>
        <taxon>Papilionoideae</taxon>
        <taxon>50 kb inversion clade</taxon>
        <taxon>dalbergioids sensu lato</taxon>
        <taxon>Dalbergieae</taxon>
        <taxon>Pterocarpus clade</taxon>
        <taxon>Arachis</taxon>
    </lineage>
</organism>
<reference evidence="2 3" key="1">
    <citation type="submission" date="2019-01" db="EMBL/GenBank/DDBJ databases">
        <title>Sequencing of cultivated peanut Arachis hypogaea provides insights into genome evolution and oil improvement.</title>
        <authorList>
            <person name="Chen X."/>
        </authorList>
    </citation>
    <scope>NUCLEOTIDE SEQUENCE [LARGE SCALE GENOMIC DNA]</scope>
    <source>
        <strain evidence="3">cv. Fuhuasheng</strain>
        <tissue evidence="2">Leaves</tissue>
    </source>
</reference>
<keyword evidence="3" id="KW-1185">Reference proteome</keyword>
<evidence type="ECO:0000313" key="2">
    <source>
        <dbReference type="EMBL" id="RYR62464.1"/>
    </source>
</evidence>
<dbReference type="Proteomes" id="UP000289738">
    <property type="component" value="Chromosome A04"/>
</dbReference>
<protein>
    <submittedName>
        <fullName evidence="2">Uncharacterized protein</fullName>
    </submittedName>
</protein>